<dbReference type="InterPro" id="IPR009057">
    <property type="entry name" value="Homeodomain-like_sf"/>
</dbReference>
<gene>
    <name evidence="4" type="ORF">CWN50_38575</name>
</gene>
<dbReference type="EMBL" id="PIDS01002664">
    <property type="protein sequence ID" value="PLL08398.1"/>
    <property type="molecule type" value="Genomic_DNA"/>
</dbReference>
<reference evidence="4 5" key="1">
    <citation type="submission" date="2017-11" db="EMBL/GenBank/DDBJ databases">
        <authorList>
            <person name="Han C.G."/>
        </authorList>
    </citation>
    <scope>NUCLEOTIDE SEQUENCE [LARGE SCALE GENOMIC DNA]</scope>
    <source>
        <strain evidence="4 5">A11</strain>
    </source>
</reference>
<evidence type="ECO:0000313" key="5">
    <source>
        <dbReference type="Proteomes" id="UP000234505"/>
    </source>
</evidence>
<reference evidence="4 5" key="2">
    <citation type="submission" date="2018-01" db="EMBL/GenBank/DDBJ databases">
        <title>Genomic study of Klebsiella pneumoniae.</title>
        <authorList>
            <person name="Yang Y."/>
            <person name="Bicalho R."/>
        </authorList>
    </citation>
    <scope>NUCLEOTIDE SEQUENCE [LARGE SCALE GENOMIC DNA]</scope>
    <source>
        <strain evidence="4 5">A11</strain>
    </source>
</reference>
<accession>A0A2J4P1W5</accession>
<dbReference type="Pfam" id="PF00440">
    <property type="entry name" value="TetR_N"/>
    <property type="match status" value="1"/>
</dbReference>
<dbReference type="PRINTS" id="PR00455">
    <property type="entry name" value="HTHTETR"/>
</dbReference>
<dbReference type="GO" id="GO:0003700">
    <property type="term" value="F:DNA-binding transcription factor activity"/>
    <property type="evidence" value="ECO:0007669"/>
    <property type="project" value="TreeGrafter"/>
</dbReference>
<feature type="non-terminal residue" evidence="4">
    <location>
        <position position="62"/>
    </location>
</feature>
<sequence length="62" mass="6749">MSYLNRDARREVIVLAAMRVALRGGFSAMTVRQIAAEAGVSAGQLHHHFTSAGELKAHAFIR</sequence>
<evidence type="ECO:0000259" key="3">
    <source>
        <dbReference type="PROSITE" id="PS50977"/>
    </source>
</evidence>
<dbReference type="Proteomes" id="UP000234505">
    <property type="component" value="Unassembled WGS sequence"/>
</dbReference>
<dbReference type="InterPro" id="IPR050109">
    <property type="entry name" value="HTH-type_TetR-like_transc_reg"/>
</dbReference>
<dbReference type="PANTHER" id="PTHR30055:SF223">
    <property type="entry name" value="HTH-TYPE TRANSCRIPTIONAL REGULATOR UIDR"/>
    <property type="match status" value="1"/>
</dbReference>
<dbReference type="Gene3D" id="1.10.357.10">
    <property type="entry name" value="Tetracycline Repressor, domain 2"/>
    <property type="match status" value="1"/>
</dbReference>
<feature type="domain" description="HTH tetR-type" evidence="3">
    <location>
        <begin position="7"/>
        <end position="62"/>
    </location>
</feature>
<organism evidence="4 5">
    <name type="scientific">Klebsiella michiganensis</name>
    <dbReference type="NCBI Taxonomy" id="1134687"/>
    <lineage>
        <taxon>Bacteria</taxon>
        <taxon>Pseudomonadati</taxon>
        <taxon>Pseudomonadota</taxon>
        <taxon>Gammaproteobacteria</taxon>
        <taxon>Enterobacterales</taxon>
        <taxon>Enterobacteriaceae</taxon>
        <taxon>Klebsiella/Raoultella group</taxon>
        <taxon>Klebsiella</taxon>
    </lineage>
</organism>
<dbReference type="GO" id="GO:0000976">
    <property type="term" value="F:transcription cis-regulatory region binding"/>
    <property type="evidence" value="ECO:0007669"/>
    <property type="project" value="TreeGrafter"/>
</dbReference>
<comment type="caution">
    <text evidence="4">The sequence shown here is derived from an EMBL/GenBank/DDBJ whole genome shotgun (WGS) entry which is preliminary data.</text>
</comment>
<dbReference type="InterPro" id="IPR001647">
    <property type="entry name" value="HTH_TetR"/>
</dbReference>
<feature type="DNA-binding region" description="H-T-H motif" evidence="2">
    <location>
        <begin position="30"/>
        <end position="49"/>
    </location>
</feature>
<name>A0A2J4P1W5_9ENTR</name>
<dbReference type="AlphaFoldDB" id="A0A2J4P1W5"/>
<dbReference type="SUPFAM" id="SSF46689">
    <property type="entry name" value="Homeodomain-like"/>
    <property type="match status" value="1"/>
</dbReference>
<protein>
    <submittedName>
        <fullName evidence="4">TetR family transcriptional regulator</fullName>
    </submittedName>
</protein>
<evidence type="ECO:0000313" key="4">
    <source>
        <dbReference type="EMBL" id="PLL08398.1"/>
    </source>
</evidence>
<evidence type="ECO:0000256" key="1">
    <source>
        <dbReference type="ARBA" id="ARBA00023125"/>
    </source>
</evidence>
<dbReference type="PROSITE" id="PS50977">
    <property type="entry name" value="HTH_TETR_2"/>
    <property type="match status" value="1"/>
</dbReference>
<keyword evidence="1 2" id="KW-0238">DNA-binding</keyword>
<proteinExistence type="predicted"/>
<dbReference type="PANTHER" id="PTHR30055">
    <property type="entry name" value="HTH-TYPE TRANSCRIPTIONAL REGULATOR RUTR"/>
    <property type="match status" value="1"/>
</dbReference>
<evidence type="ECO:0000256" key="2">
    <source>
        <dbReference type="PROSITE-ProRule" id="PRU00335"/>
    </source>
</evidence>